<evidence type="ECO:0000259" key="1">
    <source>
        <dbReference type="Pfam" id="PF03732"/>
    </source>
</evidence>
<reference evidence="2 3" key="1">
    <citation type="journal article" date="2012" name="Nat. Biotechnol.">
        <title>Draft genome sequence of pigeonpea (Cajanus cajan), an orphan legume crop of resource-poor farmers.</title>
        <authorList>
            <person name="Varshney R.K."/>
            <person name="Chen W."/>
            <person name="Li Y."/>
            <person name="Bharti A.K."/>
            <person name="Saxena R.K."/>
            <person name="Schlueter J.A."/>
            <person name="Donoghue M.T."/>
            <person name="Azam S."/>
            <person name="Fan G."/>
            <person name="Whaley A.M."/>
            <person name="Farmer A.D."/>
            <person name="Sheridan J."/>
            <person name="Iwata A."/>
            <person name="Tuteja R."/>
            <person name="Penmetsa R.V."/>
            <person name="Wu W."/>
            <person name="Upadhyaya H.D."/>
            <person name="Yang S.P."/>
            <person name="Shah T."/>
            <person name="Saxena K.B."/>
            <person name="Michael T."/>
            <person name="McCombie W.R."/>
            <person name="Yang B."/>
            <person name="Zhang G."/>
            <person name="Yang H."/>
            <person name="Wang J."/>
            <person name="Spillane C."/>
            <person name="Cook D.R."/>
            <person name="May G.D."/>
            <person name="Xu X."/>
            <person name="Jackson S.A."/>
        </authorList>
    </citation>
    <scope>NUCLEOTIDE SEQUENCE [LARGE SCALE GENOMIC DNA]</scope>
    <source>
        <strain evidence="3">cv. Asha</strain>
    </source>
</reference>
<dbReference type="Proteomes" id="UP000075243">
    <property type="component" value="Chromosome 8"/>
</dbReference>
<dbReference type="Gramene" id="C.cajan_16046.t">
    <property type="protein sequence ID" value="C.cajan_16046.t.cds1"/>
    <property type="gene ID" value="C.cajan_16046"/>
</dbReference>
<dbReference type="EMBL" id="CM003610">
    <property type="protein sequence ID" value="KYP61998.1"/>
    <property type="molecule type" value="Genomic_DNA"/>
</dbReference>
<dbReference type="InterPro" id="IPR005162">
    <property type="entry name" value="Retrotrans_gag_dom"/>
</dbReference>
<proteinExistence type="predicted"/>
<accession>A0A151T4M5</accession>
<evidence type="ECO:0000313" key="3">
    <source>
        <dbReference type="Proteomes" id="UP000075243"/>
    </source>
</evidence>
<evidence type="ECO:0000313" key="2">
    <source>
        <dbReference type="EMBL" id="KYP61998.1"/>
    </source>
</evidence>
<gene>
    <name evidence="2" type="ORF">KK1_016513</name>
</gene>
<name>A0A151T4M5_CAJCA</name>
<protein>
    <recommendedName>
        <fullName evidence="1">Retrotransposon gag domain-containing protein</fullName>
    </recommendedName>
</protein>
<dbReference type="Pfam" id="PF03732">
    <property type="entry name" value="Retrotrans_gag"/>
    <property type="match status" value="1"/>
</dbReference>
<dbReference type="AlphaFoldDB" id="A0A151T4M5"/>
<keyword evidence="3" id="KW-1185">Reference proteome</keyword>
<organism evidence="2 3">
    <name type="scientific">Cajanus cajan</name>
    <name type="common">Pigeon pea</name>
    <name type="synonym">Cajanus indicus</name>
    <dbReference type="NCBI Taxonomy" id="3821"/>
    <lineage>
        <taxon>Eukaryota</taxon>
        <taxon>Viridiplantae</taxon>
        <taxon>Streptophyta</taxon>
        <taxon>Embryophyta</taxon>
        <taxon>Tracheophyta</taxon>
        <taxon>Spermatophyta</taxon>
        <taxon>Magnoliopsida</taxon>
        <taxon>eudicotyledons</taxon>
        <taxon>Gunneridae</taxon>
        <taxon>Pentapetalae</taxon>
        <taxon>rosids</taxon>
        <taxon>fabids</taxon>
        <taxon>Fabales</taxon>
        <taxon>Fabaceae</taxon>
        <taxon>Papilionoideae</taxon>
        <taxon>50 kb inversion clade</taxon>
        <taxon>NPAAA clade</taxon>
        <taxon>indigoferoid/millettioid clade</taxon>
        <taxon>Phaseoleae</taxon>
        <taxon>Cajanus</taxon>
    </lineage>
</organism>
<feature type="domain" description="Retrotransposon gag" evidence="1">
    <location>
        <begin position="11"/>
        <end position="53"/>
    </location>
</feature>
<sequence>MRCPLVQKVTLATIMLSGEARVWWRGALQRMMAAGTQVNWQNFKRLFLEKYFP</sequence>